<dbReference type="RefSeq" id="WP_260071777.1">
    <property type="nucleotide sequence ID" value="NZ_CBCSKM010000008.1"/>
</dbReference>
<dbReference type="Proteomes" id="UP001292216">
    <property type="component" value="Unassembled WGS sequence"/>
</dbReference>
<keyword evidence="2" id="KW-1185">Reference proteome</keyword>
<name>A0ABU5PM93_9BACL</name>
<reference evidence="1 2" key="1">
    <citation type="submission" date="2023-12" db="EMBL/GenBank/DDBJ databases">
        <title>Whole genome sequencing of Paenibacillus phoenicis isolated from the Phoenix Mars Lander spacecraft assembly facility.</title>
        <authorList>
            <person name="Garcia A."/>
            <person name="Venkateswaran K."/>
        </authorList>
    </citation>
    <scope>NUCLEOTIDE SEQUENCE [LARGE SCALE GENOMIC DNA]</scope>
    <source>
        <strain evidence="1 2">3PO2SA</strain>
    </source>
</reference>
<dbReference type="EMBL" id="JAYERP010000001">
    <property type="protein sequence ID" value="MEA3571030.1"/>
    <property type="molecule type" value="Genomic_DNA"/>
</dbReference>
<evidence type="ECO:0000313" key="2">
    <source>
        <dbReference type="Proteomes" id="UP001292216"/>
    </source>
</evidence>
<gene>
    <name evidence="1" type="ORF">U9M73_13645</name>
</gene>
<dbReference type="Gene3D" id="3.30.360.40">
    <property type="entry name" value="YwmB-like"/>
    <property type="match status" value="1"/>
</dbReference>
<protein>
    <recommendedName>
        <fullName evidence="3">TATA-box binding protein</fullName>
    </recommendedName>
</protein>
<proteinExistence type="predicted"/>
<sequence length="270" mass="29233">MQNRKLWSIGLLILVCAMLLVGLQRIQATEQEAAVPDSLKDAEQQLDALVAIGRAVTSDPFRMTLKWQGEWNSLLSAEEAAGVLASRLGLSNPEAGTVQGRTVYESQGQIEGIRAELELITLEEGKHYAMLRLEAAGGDPAIWEQLQEAQRMAGESLADEGVDTRWNAAIQGMAWPASATDEGTDSGEPVLAATLDRLESQIERSAKLKLKQVEAFGDEGTASRTYRVDPLPITVLSGDHHVALQMAVHRNSGTGMDEITIGTPLLTVEY</sequence>
<accession>A0ABU5PM93</accession>
<organism evidence="1 2">
    <name type="scientific">Paenibacillus phoenicis</name>
    <dbReference type="NCBI Taxonomy" id="554117"/>
    <lineage>
        <taxon>Bacteria</taxon>
        <taxon>Bacillati</taxon>
        <taxon>Bacillota</taxon>
        <taxon>Bacilli</taxon>
        <taxon>Bacillales</taxon>
        <taxon>Paenibacillaceae</taxon>
        <taxon>Paenibacillus</taxon>
    </lineage>
</organism>
<evidence type="ECO:0000313" key="1">
    <source>
        <dbReference type="EMBL" id="MEA3571030.1"/>
    </source>
</evidence>
<evidence type="ECO:0008006" key="3">
    <source>
        <dbReference type="Google" id="ProtNLM"/>
    </source>
</evidence>
<comment type="caution">
    <text evidence="1">The sequence shown here is derived from an EMBL/GenBank/DDBJ whole genome shotgun (WGS) entry which is preliminary data.</text>
</comment>